<dbReference type="Pfam" id="PF03166">
    <property type="entry name" value="MH2"/>
    <property type="match status" value="1"/>
</dbReference>
<keyword evidence="3" id="KW-1185">Reference proteome</keyword>
<evidence type="ECO:0000313" key="3">
    <source>
        <dbReference type="Proteomes" id="UP000694941"/>
    </source>
</evidence>
<accession>A0ABM1TNN9</accession>
<dbReference type="SMART" id="SM00524">
    <property type="entry name" value="DWB"/>
    <property type="match status" value="1"/>
</dbReference>
<dbReference type="PANTHER" id="PTHR22742">
    <property type="entry name" value="EXPANSION, ISOFORM A-RELATED"/>
    <property type="match status" value="1"/>
</dbReference>
<sequence length="310" mass="35627">MRDSKTEEVKRHIGSGVKFKMDGSGNIMMKRVSKCNVYAKEIENGETSVSSEVIKNNGQLEADKAVKLFDMKKFQNNVSREIRRAYPDRRKLESQCISIVALVKDCVNLLDCPCWVMIINVVALDMLKSKLPLITKKQSAPILTSVFDRPRLPVPEEDPYSVPHLGTSRSSSLLRETRDKPPKLPPRDSSQISMPMPDYDDERQEENKRLPPVQSFSRNQKSGYNDDPYYSGFRARVPNYAKREQDSVKKTHSAGYISLLRSQERASYTSTLGSEELISSEEEYSRTYNRLRAPSHHHYPPREMYVGEWE</sequence>
<dbReference type="GeneID" id="111089380"/>
<dbReference type="InterPro" id="IPR017855">
    <property type="entry name" value="SMAD-like_dom_sf"/>
</dbReference>
<dbReference type="Proteomes" id="UP000694941">
    <property type="component" value="Unplaced"/>
</dbReference>
<reference evidence="4" key="1">
    <citation type="submission" date="2025-08" db="UniProtKB">
        <authorList>
            <consortium name="RefSeq"/>
        </authorList>
    </citation>
    <scope>IDENTIFICATION</scope>
    <source>
        <tissue evidence="4">Muscle</tissue>
    </source>
</reference>
<feature type="region of interest" description="Disordered" evidence="1">
    <location>
        <begin position="153"/>
        <end position="230"/>
    </location>
</feature>
<evidence type="ECO:0000259" key="2">
    <source>
        <dbReference type="PROSITE" id="PS51076"/>
    </source>
</evidence>
<proteinExistence type="predicted"/>
<gene>
    <name evidence="4" type="primary">LOC111089380</name>
</gene>
<evidence type="ECO:0000256" key="1">
    <source>
        <dbReference type="SAM" id="MobiDB-lite"/>
    </source>
</evidence>
<name>A0ABM1TNN9_LIMPO</name>
<dbReference type="InterPro" id="IPR001132">
    <property type="entry name" value="SMAD_dom_Dwarfin-type"/>
</dbReference>
<dbReference type="PROSITE" id="PS51076">
    <property type="entry name" value="MH2"/>
    <property type="match status" value="1"/>
</dbReference>
<feature type="compositionally biased region" description="Basic and acidic residues" evidence="1">
    <location>
        <begin position="175"/>
        <end position="186"/>
    </location>
</feature>
<feature type="domain" description="MH2" evidence="2">
    <location>
        <begin position="1"/>
        <end position="146"/>
    </location>
</feature>
<dbReference type="Gene3D" id="2.60.200.10">
    <property type="match status" value="1"/>
</dbReference>
<evidence type="ECO:0000313" key="4">
    <source>
        <dbReference type="RefSeq" id="XP_022257495.1"/>
    </source>
</evidence>
<dbReference type="SUPFAM" id="SSF49879">
    <property type="entry name" value="SMAD/FHA domain"/>
    <property type="match status" value="1"/>
</dbReference>
<dbReference type="InterPro" id="IPR008984">
    <property type="entry name" value="SMAD_FHA_dom_sf"/>
</dbReference>
<organism evidence="3 4">
    <name type="scientific">Limulus polyphemus</name>
    <name type="common">Atlantic horseshoe crab</name>
    <dbReference type="NCBI Taxonomy" id="6850"/>
    <lineage>
        <taxon>Eukaryota</taxon>
        <taxon>Metazoa</taxon>
        <taxon>Ecdysozoa</taxon>
        <taxon>Arthropoda</taxon>
        <taxon>Chelicerata</taxon>
        <taxon>Merostomata</taxon>
        <taxon>Xiphosura</taxon>
        <taxon>Limulidae</taxon>
        <taxon>Limulus</taxon>
    </lineage>
</organism>
<protein>
    <submittedName>
        <fullName evidence="4">Uncharacterized protein LOC111089380</fullName>
    </submittedName>
</protein>
<dbReference type="RefSeq" id="XP_022257495.1">
    <property type="nucleotide sequence ID" value="XM_022401787.1"/>
</dbReference>
<feature type="compositionally biased region" description="Polar residues" evidence="1">
    <location>
        <begin position="214"/>
        <end position="223"/>
    </location>
</feature>
<dbReference type="PANTHER" id="PTHR22742:SF2">
    <property type="entry name" value="EXPANSION, ISOFORM A-RELATED"/>
    <property type="match status" value="1"/>
</dbReference>